<dbReference type="KEGG" id="tje:TJEJU_3793"/>
<dbReference type="RefSeq" id="WP_095074577.1">
    <property type="nucleotide sequence ID" value="NZ_LT899436.1"/>
</dbReference>
<evidence type="ECO:0000313" key="3">
    <source>
        <dbReference type="Proteomes" id="UP000215214"/>
    </source>
</evidence>
<name>A0A238UE03_9FLAO</name>
<proteinExistence type="predicted"/>
<evidence type="ECO:0000313" key="2">
    <source>
        <dbReference type="EMBL" id="SNR17427.1"/>
    </source>
</evidence>
<dbReference type="EMBL" id="LT899436">
    <property type="protein sequence ID" value="SNR17427.1"/>
    <property type="molecule type" value="Genomic_DNA"/>
</dbReference>
<feature type="transmembrane region" description="Helical" evidence="1">
    <location>
        <begin position="21"/>
        <end position="44"/>
    </location>
</feature>
<accession>A0A238UE03</accession>
<dbReference type="OrthoDB" id="7057889at2"/>
<keyword evidence="1" id="KW-1133">Transmembrane helix</keyword>
<reference evidence="2 3" key="1">
    <citation type="submission" date="2017-07" db="EMBL/GenBank/DDBJ databases">
        <authorList>
            <person name="Sun Z.S."/>
            <person name="Albrecht U."/>
            <person name="Echele G."/>
            <person name="Lee C.C."/>
        </authorList>
    </citation>
    <scope>NUCLEOTIDE SEQUENCE [LARGE SCALE GENOMIC DNA]</scope>
    <source>
        <strain evidence="3">type strain: KCTC 22618</strain>
    </source>
</reference>
<keyword evidence="1" id="KW-0812">Transmembrane</keyword>
<protein>
    <submittedName>
        <fullName evidence="2">Uncharacterized protein</fullName>
    </submittedName>
</protein>
<keyword evidence="3" id="KW-1185">Reference proteome</keyword>
<organism evidence="2 3">
    <name type="scientific">Tenacibaculum jejuense</name>
    <dbReference type="NCBI Taxonomy" id="584609"/>
    <lineage>
        <taxon>Bacteria</taxon>
        <taxon>Pseudomonadati</taxon>
        <taxon>Bacteroidota</taxon>
        <taxon>Flavobacteriia</taxon>
        <taxon>Flavobacteriales</taxon>
        <taxon>Flavobacteriaceae</taxon>
        <taxon>Tenacibaculum</taxon>
    </lineage>
</organism>
<dbReference type="AlphaFoldDB" id="A0A238UE03"/>
<dbReference type="Proteomes" id="UP000215214">
    <property type="component" value="Chromosome TJEJU"/>
</dbReference>
<gene>
    <name evidence="2" type="ORF">TJEJU_3793</name>
</gene>
<sequence length="418" mass="48901">MYNKKYQSEELREITLSSNIFNYKVVIAYILIFLFIIISLGFLVKYPEKIIGNVFIVSKQQVNKISSPSTGKITLFINENSTVKQSDILALIETPTSYKDILFLKKQLSLFNIDSIKKSIQLYDYNQNLRLGNVEHNYNNFLGALFEYITLIETDINKIEINNISNIINRNKNKIKDNNYLYHITIEKSKLIKNILKSDSILYKYNTIVQSKFNKSKIDMLNINEKRLDIEKLNKDLNYNNEELLDKIKLLKKQRLELFLKAEFNVKKYFFELKTAIDFWEYNHLIKAPISGKVEFNQPFFNTDQHVLKNTPLFTILPEANAIMAKGVLNASGYGNLSIHDTIFIKLNDYPYNEYGDLKGVVKNKSRVYLDSVYYIDVKLPNGLKTSLNHNIPFSHNMSGQLEFYSKKLSIIERMFNR</sequence>
<keyword evidence="1" id="KW-0472">Membrane</keyword>
<evidence type="ECO:0000256" key="1">
    <source>
        <dbReference type="SAM" id="Phobius"/>
    </source>
</evidence>